<dbReference type="InterPro" id="IPR009091">
    <property type="entry name" value="RCC1/BLIP-II"/>
</dbReference>
<feature type="non-terminal residue" evidence="2">
    <location>
        <position position="329"/>
    </location>
</feature>
<name>A0A1J1I774_9DIPT</name>
<evidence type="ECO:0000313" key="3">
    <source>
        <dbReference type="Proteomes" id="UP000183832"/>
    </source>
</evidence>
<evidence type="ECO:0000313" key="2">
    <source>
        <dbReference type="EMBL" id="CRK96104.1"/>
    </source>
</evidence>
<dbReference type="AlphaFoldDB" id="A0A1J1I774"/>
<evidence type="ECO:0000256" key="1">
    <source>
        <dbReference type="SAM" id="MobiDB-lite"/>
    </source>
</evidence>
<gene>
    <name evidence="2" type="primary">putative AGAP006265-PA</name>
    <name evidence="2" type="ORF">CLUMA_CG009540</name>
</gene>
<dbReference type="OrthoDB" id="10253607at2759"/>
<dbReference type="EMBL" id="CVRI01000043">
    <property type="protein sequence ID" value="CRK96104.1"/>
    <property type="molecule type" value="Genomic_DNA"/>
</dbReference>
<feature type="region of interest" description="Disordered" evidence="1">
    <location>
        <begin position="276"/>
        <end position="299"/>
    </location>
</feature>
<keyword evidence="3" id="KW-1185">Reference proteome</keyword>
<feature type="non-terminal residue" evidence="2">
    <location>
        <position position="1"/>
    </location>
</feature>
<organism evidence="2 3">
    <name type="scientific">Clunio marinus</name>
    <dbReference type="NCBI Taxonomy" id="568069"/>
    <lineage>
        <taxon>Eukaryota</taxon>
        <taxon>Metazoa</taxon>
        <taxon>Ecdysozoa</taxon>
        <taxon>Arthropoda</taxon>
        <taxon>Hexapoda</taxon>
        <taxon>Insecta</taxon>
        <taxon>Pterygota</taxon>
        <taxon>Neoptera</taxon>
        <taxon>Endopterygota</taxon>
        <taxon>Diptera</taxon>
        <taxon>Nematocera</taxon>
        <taxon>Chironomoidea</taxon>
        <taxon>Chironomidae</taxon>
        <taxon>Clunio</taxon>
    </lineage>
</organism>
<dbReference type="STRING" id="568069.A0A1J1I774"/>
<protein>
    <submittedName>
        <fullName evidence="2">CLUMA_CG009540, isoform A</fullName>
    </submittedName>
</protein>
<sequence length="329" mass="37463">SNKVFYAGKNIFPFNAKIESLSDKFRHGITETPVELEEFSQLDEDFELIRTGDEHFVLLSVSKRKLCGWGFNSHHQLAMIDSYKVLRAPDVFFETEDDETIKFIECGKLSTCVVTEFNDLFIVGKFGSMTISTFTKIRQPIANTNISQLYLSDDDEIYLVTESGLVFKSNDFRNIMELQFDEFKFSNLDEKILKIAPGENFASIITESGRCFSLLKREKTLIESSKLKNLRVVDVNAGSQHVVVSAFRRIKDMNGNHETLLNQTYTINFKPIKGVGSGEENYQEPDTGENLRPALNSENISRFENEDKVSLLDLEESPRNIGSRATTLE</sequence>
<accession>A0A1J1I774</accession>
<reference evidence="2 3" key="1">
    <citation type="submission" date="2015-04" db="EMBL/GenBank/DDBJ databases">
        <authorList>
            <person name="Syromyatnikov M.Y."/>
            <person name="Popov V.N."/>
        </authorList>
    </citation>
    <scope>NUCLEOTIDE SEQUENCE [LARGE SCALE GENOMIC DNA]</scope>
</reference>
<dbReference type="Proteomes" id="UP000183832">
    <property type="component" value="Unassembled WGS sequence"/>
</dbReference>
<proteinExistence type="predicted"/>
<dbReference type="SUPFAM" id="SSF50985">
    <property type="entry name" value="RCC1/BLIP-II"/>
    <property type="match status" value="1"/>
</dbReference>
<dbReference type="Gene3D" id="2.130.10.30">
    <property type="entry name" value="Regulator of chromosome condensation 1/beta-lactamase-inhibitor protein II"/>
    <property type="match status" value="1"/>
</dbReference>